<dbReference type="EMBL" id="BMWY01000005">
    <property type="protein sequence ID" value="GGZ58727.1"/>
    <property type="molecule type" value="Genomic_DNA"/>
</dbReference>
<evidence type="ECO:0000256" key="1">
    <source>
        <dbReference type="SAM" id="MobiDB-lite"/>
    </source>
</evidence>
<dbReference type="InterPro" id="IPR024047">
    <property type="entry name" value="MM3350-like_sf"/>
</dbReference>
<dbReference type="Pfam" id="PF07929">
    <property type="entry name" value="PRiA4_ORF3"/>
    <property type="match status" value="1"/>
</dbReference>
<feature type="domain" description="Plasmid pRiA4b Orf3-like" evidence="2">
    <location>
        <begin position="2"/>
        <end position="131"/>
    </location>
</feature>
<feature type="region of interest" description="Disordered" evidence="1">
    <location>
        <begin position="127"/>
        <end position="170"/>
    </location>
</feature>
<dbReference type="GeneID" id="94369702"/>
<keyword evidence="4" id="KW-1185">Reference proteome</keyword>
<accession>A0ABQ3BVC6</accession>
<protein>
    <recommendedName>
        <fullName evidence="2">Plasmid pRiA4b Orf3-like domain-containing protein</fullName>
    </recommendedName>
</protein>
<dbReference type="InterPro" id="IPR012912">
    <property type="entry name" value="Plasmid_pRiA4b_Orf3-like"/>
</dbReference>
<dbReference type="SUPFAM" id="SSF159941">
    <property type="entry name" value="MM3350-like"/>
    <property type="match status" value="1"/>
</dbReference>
<evidence type="ECO:0000313" key="3">
    <source>
        <dbReference type="EMBL" id="GGZ58727.1"/>
    </source>
</evidence>
<dbReference type="Gene3D" id="3.10.290.30">
    <property type="entry name" value="MM3350-like"/>
    <property type="match status" value="1"/>
</dbReference>
<evidence type="ECO:0000259" key="2">
    <source>
        <dbReference type="Pfam" id="PF07929"/>
    </source>
</evidence>
<name>A0ABQ3BVC6_9FLAO</name>
<reference evidence="4" key="1">
    <citation type="journal article" date="2019" name="Int. J. Syst. Evol. Microbiol.">
        <title>The Global Catalogue of Microorganisms (GCM) 10K type strain sequencing project: providing services to taxonomists for standard genome sequencing and annotation.</title>
        <authorList>
            <consortium name="The Broad Institute Genomics Platform"/>
            <consortium name="The Broad Institute Genome Sequencing Center for Infectious Disease"/>
            <person name="Wu L."/>
            <person name="Ma J."/>
        </authorList>
    </citation>
    <scope>NUCLEOTIDE SEQUENCE [LARGE SCALE GENOMIC DNA]</scope>
    <source>
        <strain evidence="4">KCTC 12708</strain>
    </source>
</reference>
<sequence length="170" mass="19961">MIYKFRIVLDTLDDVFRDIEIEESATLEDLHNSVTQAFGFDGTEMASFYLTDEEWNQGEEIVLFDMSEGMNSVRMMNETSLDSVVDEKNTKLIYVYDFFSMWTFYVELADVTEAEDGRDYPNLMFAHGQLPDSPPEKNFEAEETELEDEFGEDDVDFENLDDYDFDQNWN</sequence>
<organism evidence="3 4">
    <name type="scientific">Mesonia mobilis</name>
    <dbReference type="NCBI Taxonomy" id="369791"/>
    <lineage>
        <taxon>Bacteria</taxon>
        <taxon>Pseudomonadati</taxon>
        <taxon>Bacteroidota</taxon>
        <taxon>Flavobacteriia</taxon>
        <taxon>Flavobacteriales</taxon>
        <taxon>Flavobacteriaceae</taxon>
        <taxon>Mesonia</taxon>
    </lineage>
</organism>
<dbReference type="RefSeq" id="WP_027884582.1">
    <property type="nucleotide sequence ID" value="NZ_BMWY01000005.1"/>
</dbReference>
<proteinExistence type="predicted"/>
<evidence type="ECO:0000313" key="4">
    <source>
        <dbReference type="Proteomes" id="UP000615593"/>
    </source>
</evidence>
<gene>
    <name evidence="3" type="ORF">GCM10008088_20390</name>
</gene>
<comment type="caution">
    <text evidence="3">The sequence shown here is derived from an EMBL/GenBank/DDBJ whole genome shotgun (WGS) entry which is preliminary data.</text>
</comment>
<feature type="compositionally biased region" description="Acidic residues" evidence="1">
    <location>
        <begin position="141"/>
        <end position="170"/>
    </location>
</feature>
<dbReference type="Proteomes" id="UP000615593">
    <property type="component" value="Unassembled WGS sequence"/>
</dbReference>